<reference evidence="1" key="1">
    <citation type="submission" date="2023-03" db="EMBL/GenBank/DDBJ databases">
        <title>Massive genome expansion in bonnet fungi (Mycena s.s.) driven by repeated elements and novel gene families across ecological guilds.</title>
        <authorList>
            <consortium name="Lawrence Berkeley National Laboratory"/>
            <person name="Harder C.B."/>
            <person name="Miyauchi S."/>
            <person name="Viragh M."/>
            <person name="Kuo A."/>
            <person name="Thoen E."/>
            <person name="Andreopoulos B."/>
            <person name="Lu D."/>
            <person name="Skrede I."/>
            <person name="Drula E."/>
            <person name="Henrissat B."/>
            <person name="Morin E."/>
            <person name="Kohler A."/>
            <person name="Barry K."/>
            <person name="LaButti K."/>
            <person name="Morin E."/>
            <person name="Salamov A."/>
            <person name="Lipzen A."/>
            <person name="Mereny Z."/>
            <person name="Hegedus B."/>
            <person name="Baldrian P."/>
            <person name="Stursova M."/>
            <person name="Weitz H."/>
            <person name="Taylor A."/>
            <person name="Grigoriev I.V."/>
            <person name="Nagy L.G."/>
            <person name="Martin F."/>
            <person name="Kauserud H."/>
        </authorList>
    </citation>
    <scope>NUCLEOTIDE SEQUENCE</scope>
    <source>
        <strain evidence="1">CBHHK182m</strain>
    </source>
</reference>
<protein>
    <submittedName>
        <fullName evidence="1">Uncharacterized protein</fullName>
    </submittedName>
</protein>
<accession>A0AAD7MKU2</accession>
<organism evidence="1 2">
    <name type="scientific">Mycena metata</name>
    <dbReference type="NCBI Taxonomy" id="1033252"/>
    <lineage>
        <taxon>Eukaryota</taxon>
        <taxon>Fungi</taxon>
        <taxon>Dikarya</taxon>
        <taxon>Basidiomycota</taxon>
        <taxon>Agaricomycotina</taxon>
        <taxon>Agaricomycetes</taxon>
        <taxon>Agaricomycetidae</taxon>
        <taxon>Agaricales</taxon>
        <taxon>Marasmiineae</taxon>
        <taxon>Mycenaceae</taxon>
        <taxon>Mycena</taxon>
    </lineage>
</organism>
<proteinExistence type="predicted"/>
<gene>
    <name evidence="1" type="ORF">B0H16DRAFT_1334829</name>
</gene>
<name>A0AAD7MKU2_9AGAR</name>
<dbReference type="Proteomes" id="UP001215598">
    <property type="component" value="Unassembled WGS sequence"/>
</dbReference>
<keyword evidence="2" id="KW-1185">Reference proteome</keyword>
<comment type="caution">
    <text evidence="1">The sequence shown here is derived from an EMBL/GenBank/DDBJ whole genome shotgun (WGS) entry which is preliminary data.</text>
</comment>
<evidence type="ECO:0000313" key="2">
    <source>
        <dbReference type="Proteomes" id="UP001215598"/>
    </source>
</evidence>
<feature type="non-terminal residue" evidence="1">
    <location>
        <position position="179"/>
    </location>
</feature>
<dbReference type="EMBL" id="JARKIB010000222">
    <property type="protein sequence ID" value="KAJ7722205.1"/>
    <property type="molecule type" value="Genomic_DNA"/>
</dbReference>
<sequence>MLAFTYHVVDAAVFACLMEFPYMKTDTDVANFTAWITSLNNKKVQDWWRNKLQYPWILPSLIKSRSRIHAADWDITESSTNLNEGQHHWTNQRTGVKLSPYEAVETARKLDFQTACEVKDSLETGILHNNSNNILHRMGRKVQRSVNAAAKSREAGKQLTETEELQAQYEEAKAVKKLS</sequence>
<evidence type="ECO:0000313" key="1">
    <source>
        <dbReference type="EMBL" id="KAJ7722205.1"/>
    </source>
</evidence>
<dbReference type="AlphaFoldDB" id="A0AAD7MKU2"/>